<comment type="caution">
    <text evidence="1">The sequence shown here is derived from an EMBL/GenBank/DDBJ whole genome shotgun (WGS) entry which is preliminary data.</text>
</comment>
<protein>
    <submittedName>
        <fullName evidence="1">Saccharopine dehydrogenase</fullName>
    </submittedName>
</protein>
<evidence type="ECO:0000313" key="2">
    <source>
        <dbReference type="Proteomes" id="UP001596160"/>
    </source>
</evidence>
<dbReference type="InterPro" id="IPR036291">
    <property type="entry name" value="NAD(P)-bd_dom_sf"/>
</dbReference>
<evidence type="ECO:0000313" key="1">
    <source>
        <dbReference type="EMBL" id="MFC5153256.1"/>
    </source>
</evidence>
<proteinExistence type="predicted"/>
<dbReference type="SUPFAM" id="SSF51735">
    <property type="entry name" value="NAD(P)-binding Rossmann-fold domains"/>
    <property type="match status" value="1"/>
</dbReference>
<organism evidence="1 2">
    <name type="scientific">Streptomyces amakusaensis</name>
    <dbReference type="NCBI Taxonomy" id="67271"/>
    <lineage>
        <taxon>Bacteria</taxon>
        <taxon>Bacillati</taxon>
        <taxon>Actinomycetota</taxon>
        <taxon>Actinomycetes</taxon>
        <taxon>Kitasatosporales</taxon>
        <taxon>Streptomycetaceae</taxon>
        <taxon>Streptomyces</taxon>
    </lineage>
</organism>
<dbReference type="Gene3D" id="3.40.50.720">
    <property type="entry name" value="NAD(P)-binding Rossmann-like Domain"/>
    <property type="match status" value="1"/>
</dbReference>
<dbReference type="EMBL" id="JBHSKP010000009">
    <property type="protein sequence ID" value="MFC5153256.1"/>
    <property type="molecule type" value="Genomic_DNA"/>
</dbReference>
<dbReference type="PANTHER" id="PTHR43796:SF2">
    <property type="entry name" value="CARBOXYNORSPERMIDINE SYNTHASE"/>
    <property type="match status" value="1"/>
</dbReference>
<name>A0ABW0AJQ4_9ACTN</name>
<dbReference type="Proteomes" id="UP001596160">
    <property type="component" value="Unassembled WGS sequence"/>
</dbReference>
<reference evidence="2" key="1">
    <citation type="journal article" date="2019" name="Int. J. Syst. Evol. Microbiol.">
        <title>The Global Catalogue of Microorganisms (GCM) 10K type strain sequencing project: providing services to taxonomists for standard genome sequencing and annotation.</title>
        <authorList>
            <consortium name="The Broad Institute Genomics Platform"/>
            <consortium name="The Broad Institute Genome Sequencing Center for Infectious Disease"/>
            <person name="Wu L."/>
            <person name="Ma J."/>
        </authorList>
    </citation>
    <scope>NUCLEOTIDE SEQUENCE [LARGE SCALE GENOMIC DNA]</scope>
    <source>
        <strain evidence="2">PCU 266</strain>
    </source>
</reference>
<gene>
    <name evidence="1" type="ORF">ACFPRH_16090</name>
</gene>
<dbReference type="RefSeq" id="WP_344479752.1">
    <property type="nucleotide sequence ID" value="NZ_BAAASB010000013.1"/>
</dbReference>
<dbReference type="PANTHER" id="PTHR43796">
    <property type="entry name" value="CARBOXYNORSPERMIDINE SYNTHASE"/>
    <property type="match status" value="1"/>
</dbReference>
<accession>A0ABW0AJQ4</accession>
<keyword evidence="2" id="KW-1185">Reference proteome</keyword>
<sequence length="366" mass="38283">MDTDQLVHVPEGPVLLVGGYGTVGAELARAVGGRWPLLLAGRSPEKAADLCAEISTEGSAEATRWDLASPEPFHASVRAVVSLVNDPDDRVLRAALAGGIPYVDVTRWTARMQRAITLTSLASPSAPVLLSSGWMGGVVPLVAAALADRLGGLDTLDTAIRYDLSDRAGVDSVEFMDRLGVDFEILQSGHPTVVTPLTSPRTLPIGPHRTKVARIDTPEQFTLPLTLNPHTVSTRLGFSSPTSTTTLLTLAKSGFFRHTRSPRWRPLRHRLLYSPGQGGTAILRIEAHGPAGSLTATVTDPLGQAHMTAMGGLLGLRRVLGEDGAPAARAGVAFPESHPLPGTVLGALSDVGVSVSLADAPSRAAA</sequence>